<name>A0ABU7Z9D2_9MICO</name>
<feature type="domain" description="DUF3048" evidence="1">
    <location>
        <begin position="62"/>
        <end position="195"/>
    </location>
</feature>
<organism evidence="3 4">
    <name type="scientific">Isoptericola haloaureus</name>
    <dbReference type="NCBI Taxonomy" id="1542902"/>
    <lineage>
        <taxon>Bacteria</taxon>
        <taxon>Bacillati</taxon>
        <taxon>Actinomycetota</taxon>
        <taxon>Actinomycetes</taxon>
        <taxon>Micrococcales</taxon>
        <taxon>Promicromonosporaceae</taxon>
        <taxon>Isoptericola</taxon>
    </lineage>
</organism>
<evidence type="ECO:0000313" key="4">
    <source>
        <dbReference type="Proteomes" id="UP001310387"/>
    </source>
</evidence>
<reference evidence="3" key="1">
    <citation type="journal article" date="2024" name="Antonie Van Leeuwenhoek">
        <title>Isoptericola haloaureus sp. nov., a dimorphic actinobacterium isolated from mangrove sediments of southeast India, implicating biosaline agricultural significance through nitrogen fixation and salt tolerance genes.</title>
        <authorList>
            <person name="Prathaban M."/>
            <person name="Prathiviraj R."/>
            <person name="Ravichandran M."/>
            <person name="Natarajan S.D."/>
            <person name="Sobanaa M."/>
            <person name="Hari Krishna Kumar S."/>
            <person name="Chandrasekar V."/>
            <person name="Selvin J."/>
        </authorList>
    </citation>
    <scope>NUCLEOTIDE SEQUENCE</scope>
    <source>
        <strain evidence="3">MP1014</strain>
    </source>
</reference>
<dbReference type="Gene3D" id="3.50.90.10">
    <property type="entry name" value="YerB-like"/>
    <property type="match status" value="1"/>
</dbReference>
<evidence type="ECO:0000259" key="2">
    <source>
        <dbReference type="Pfam" id="PF17479"/>
    </source>
</evidence>
<comment type="caution">
    <text evidence="3">The sequence shown here is derived from an EMBL/GenBank/DDBJ whole genome shotgun (WGS) entry which is preliminary data.</text>
</comment>
<sequence>MRHGAHGRTTAAVAGLLAVSAGLVGCTGGEPAPAPTTTVAASTGPVAKGLPPEPDVATVWPLTGVETDTVADRPALGVKIENSPQARPQAGLEDADLVWEEVVEGGISRFLAVYHSTIPEVVEPVRSVRPMDPAIVAPLDGILAYSGAQPPFIADVRDSGTQSVIMDAGDPGFRRDPARPAPHDVIGDPGTFLAQDDGQRTTPPPQLFRYAAEASRATAAGDASSSVEIDVRLSPAQRSHWAWDAGSGTWLRSEGSSPSMSTSGVQHAATNVVALRVEVVDTPYRDASGAAVPETRLVDSEGVALVASAGGYVAAEWSKGALSDPIELTHDGEPVELAPGSTWIELVPRDGGSWTAGPPQ</sequence>
<accession>A0ABU7Z9D2</accession>
<gene>
    <name evidence="3" type="ORF">V5O49_12735</name>
</gene>
<keyword evidence="4" id="KW-1185">Reference proteome</keyword>
<dbReference type="Proteomes" id="UP001310387">
    <property type="component" value="Unassembled WGS sequence"/>
</dbReference>
<dbReference type="InterPro" id="IPR035328">
    <property type="entry name" value="DUF3048_C"/>
</dbReference>
<evidence type="ECO:0000259" key="1">
    <source>
        <dbReference type="Pfam" id="PF11258"/>
    </source>
</evidence>
<dbReference type="InterPro" id="IPR023158">
    <property type="entry name" value="YerB-like_sf"/>
</dbReference>
<protein>
    <submittedName>
        <fullName evidence="3">DUF3048 domain-containing protein</fullName>
    </submittedName>
</protein>
<dbReference type="EMBL" id="JBAGLP010000118">
    <property type="protein sequence ID" value="MEG3615992.1"/>
    <property type="molecule type" value="Genomic_DNA"/>
</dbReference>
<feature type="domain" description="DUF3048" evidence="2">
    <location>
        <begin position="229"/>
        <end position="344"/>
    </location>
</feature>
<evidence type="ECO:0000313" key="3">
    <source>
        <dbReference type="EMBL" id="MEG3615992.1"/>
    </source>
</evidence>
<dbReference type="SUPFAM" id="SSF159774">
    <property type="entry name" value="YerB-like"/>
    <property type="match status" value="1"/>
</dbReference>
<dbReference type="Pfam" id="PF17479">
    <property type="entry name" value="DUF3048_C"/>
    <property type="match status" value="1"/>
</dbReference>
<reference evidence="3" key="2">
    <citation type="submission" date="2024-02" db="EMBL/GenBank/DDBJ databases">
        <authorList>
            <person name="Prathaban M."/>
            <person name="Mythili R."/>
            <person name="Sharmila Devi N."/>
            <person name="Sobanaa M."/>
            <person name="Prathiviraj R."/>
            <person name="Selvin J."/>
        </authorList>
    </citation>
    <scope>NUCLEOTIDE SEQUENCE</scope>
    <source>
        <strain evidence="3">MP1014</strain>
    </source>
</reference>
<dbReference type="PROSITE" id="PS51257">
    <property type="entry name" value="PROKAR_LIPOPROTEIN"/>
    <property type="match status" value="1"/>
</dbReference>
<dbReference type="InterPro" id="IPR021416">
    <property type="entry name" value="DUF3048_N"/>
</dbReference>
<dbReference type="Pfam" id="PF11258">
    <property type="entry name" value="DUF3048"/>
    <property type="match status" value="1"/>
</dbReference>
<dbReference type="RefSeq" id="WP_332902526.1">
    <property type="nucleotide sequence ID" value="NZ_JBAGLP010000118.1"/>
</dbReference>
<proteinExistence type="predicted"/>